<accession>Q4REN9</accession>
<sequence length="362" mass="39123">MVLVKRVVLNSRPGKDGAPEPGNFRVEETTLEPDLEDGEVLVRTLYLSVDPYMRCRMNEDTGADYLTPWQLGERVDGGGVGVVESSRCGALSVGAVVTFLNWPWQTHAVLPGTALRKVDPQLVDGHLSHFLGALGMTGLTAFFGVREQGHVTKGAKQTMVVSGAAGACGSMAGQIGRLDGCLGVVGICGSEEKCRTLLEDLGFSAAINYRTEDVPARLKACCPDGVDVYFDNVGGAISDAVISQISQYNKDVPYPPPLSQEIQEVLRGRNITRERFVVLRYTDRLDEALCELSRWLRSGQIKVLETVINGIEKMGGTHVGPAALLRIPAVSKISPFLPDAFCSMMEGGNVGKQIVKISEWKE</sequence>
<dbReference type="InterPro" id="IPR013149">
    <property type="entry name" value="ADH-like_C"/>
</dbReference>
<dbReference type="GO" id="GO:0047522">
    <property type="term" value="F:15-oxoprostaglandin 13-reductase [NAD(P)+] activity"/>
    <property type="evidence" value="ECO:0007669"/>
    <property type="project" value="UniProtKB-EC"/>
</dbReference>
<dbReference type="Gene3D" id="3.90.180.10">
    <property type="entry name" value="Medium-chain alcohol dehydrogenases, catalytic domain"/>
    <property type="match status" value="1"/>
</dbReference>
<dbReference type="EMBL" id="CAAE01015123">
    <property type="protein sequence ID" value="CAG13143.1"/>
    <property type="molecule type" value="Genomic_DNA"/>
</dbReference>
<dbReference type="HOGENOM" id="CLU_026673_29_2_1"/>
<keyword evidence="11" id="KW-1185">Reference proteome</keyword>
<name>Q4REN9_TETNG</name>
<comment type="catalytic activity">
    <reaction evidence="6">
        <text>13,14-dihydro-15-oxo-PGF2alpha + NADP(+) = 15-oxoprostaglandin F2alpha + NADPH + H(+)</text>
        <dbReference type="Rhea" id="RHEA:50588"/>
        <dbReference type="ChEBI" id="CHEBI:15378"/>
        <dbReference type="ChEBI" id="CHEBI:57783"/>
        <dbReference type="ChEBI" id="CHEBI:58349"/>
        <dbReference type="ChEBI" id="CHEBI:133374"/>
        <dbReference type="ChEBI" id="CHEBI:133409"/>
    </reaction>
    <physiologicalReaction direction="right-to-left" evidence="6">
        <dbReference type="Rhea" id="RHEA:50590"/>
    </physiologicalReaction>
</comment>
<comment type="similarity">
    <text evidence="1">Belongs to the NADP-dependent oxidoreductase L4BD family.</text>
</comment>
<dbReference type="GeneTree" id="ENSGT00940000156793"/>
<dbReference type="SUPFAM" id="SSF50129">
    <property type="entry name" value="GroES-like"/>
    <property type="match status" value="1"/>
</dbReference>
<dbReference type="InterPro" id="IPR020843">
    <property type="entry name" value="ER"/>
</dbReference>
<evidence type="ECO:0000256" key="1">
    <source>
        <dbReference type="ARBA" id="ARBA00010460"/>
    </source>
</evidence>
<comment type="catalytic activity">
    <reaction evidence="5">
        <text>13,14-dihydro-15-oxo-prostaglandin F1alpha + NADP(+) = 15-oxoprostaglandin F1alpha + NADPH + H(+)</text>
        <dbReference type="Rhea" id="RHEA:50592"/>
        <dbReference type="ChEBI" id="CHEBI:15378"/>
        <dbReference type="ChEBI" id="CHEBI:57783"/>
        <dbReference type="ChEBI" id="CHEBI:58349"/>
        <dbReference type="ChEBI" id="CHEBI:79072"/>
        <dbReference type="ChEBI" id="CHEBI:133411"/>
    </reaction>
    <physiologicalReaction direction="right-to-left" evidence="5">
        <dbReference type="Rhea" id="RHEA:50594"/>
    </physiologicalReaction>
</comment>
<gene>
    <name evidence="9" type="ORF">GSTENG00035684001</name>
</gene>
<dbReference type="Pfam" id="PF00107">
    <property type="entry name" value="ADH_zinc_N"/>
    <property type="match status" value="1"/>
</dbReference>
<dbReference type="InterPro" id="IPR011032">
    <property type="entry name" value="GroES-like_sf"/>
</dbReference>
<evidence type="ECO:0000259" key="8">
    <source>
        <dbReference type="SMART" id="SM00829"/>
    </source>
</evidence>
<organism evidence="9">
    <name type="scientific">Tetraodon nigroviridis</name>
    <name type="common">Spotted green pufferfish</name>
    <name type="synonym">Chelonodon nigroviridis</name>
    <dbReference type="NCBI Taxonomy" id="99883"/>
    <lineage>
        <taxon>Eukaryota</taxon>
        <taxon>Metazoa</taxon>
        <taxon>Chordata</taxon>
        <taxon>Craniata</taxon>
        <taxon>Vertebrata</taxon>
        <taxon>Euteleostomi</taxon>
        <taxon>Actinopterygii</taxon>
        <taxon>Neopterygii</taxon>
        <taxon>Teleostei</taxon>
        <taxon>Neoteleostei</taxon>
        <taxon>Acanthomorphata</taxon>
        <taxon>Eupercaria</taxon>
        <taxon>Tetraodontiformes</taxon>
        <taxon>Tetradontoidea</taxon>
        <taxon>Tetraodontidae</taxon>
        <taxon>Tetraodon</taxon>
    </lineage>
</organism>
<dbReference type="FunFam" id="3.40.50.720:FF:000121">
    <property type="entry name" value="Prostaglandin reductase 2"/>
    <property type="match status" value="1"/>
</dbReference>
<dbReference type="PANTHER" id="PTHR43205">
    <property type="entry name" value="PROSTAGLANDIN REDUCTASE"/>
    <property type="match status" value="1"/>
</dbReference>
<dbReference type="KEGG" id="tng:GSTEN00035684G001"/>
<reference evidence="9 11" key="1">
    <citation type="journal article" date="2004" name="Nature">
        <title>Genome duplication in the teleost fish Tetraodon nigroviridis reveals the early vertebrate proto-karyotype.</title>
        <authorList>
            <person name="Jaillon O."/>
            <person name="Aury J.-M."/>
            <person name="Brunet F."/>
            <person name="Petit J.-L."/>
            <person name="Stange-Thomann N."/>
            <person name="Mauceli E."/>
            <person name="Bouneau L."/>
            <person name="Fischer C."/>
            <person name="Ozouf-Costaz C."/>
            <person name="Bernot A."/>
            <person name="Nicaud S."/>
            <person name="Jaffe D."/>
            <person name="Fisher S."/>
            <person name="Lutfalla G."/>
            <person name="Dossat C."/>
            <person name="Segurens B."/>
            <person name="Dasilva C."/>
            <person name="Salanoubat M."/>
            <person name="Levy M."/>
            <person name="Boudet N."/>
            <person name="Castellano S."/>
            <person name="Anthouard V."/>
            <person name="Jubin C."/>
            <person name="Castelli V."/>
            <person name="Katinka M."/>
            <person name="Vacherie B."/>
            <person name="Biemont C."/>
            <person name="Skalli Z."/>
            <person name="Cattolico L."/>
            <person name="Poulain J."/>
            <person name="De Berardinis V."/>
            <person name="Cruaud C."/>
            <person name="Duprat S."/>
            <person name="Brottier P."/>
            <person name="Coutanceau J.-P."/>
            <person name="Gouzy J."/>
            <person name="Parra G."/>
            <person name="Lardier G."/>
            <person name="Chapple C."/>
            <person name="McKernan K.J."/>
            <person name="McEwan P."/>
            <person name="Bosak S."/>
            <person name="Kellis M."/>
            <person name="Volff J.-N."/>
            <person name="Guigo R."/>
            <person name="Zody M.C."/>
            <person name="Mesirov J."/>
            <person name="Lindblad-Toh K."/>
            <person name="Birren B."/>
            <person name="Nusbaum C."/>
            <person name="Kahn D."/>
            <person name="Robinson-Rechavi M."/>
            <person name="Laudet V."/>
            <person name="Schachter V."/>
            <person name="Quetier F."/>
            <person name="Saurin W."/>
            <person name="Scarpelli C."/>
            <person name="Wincker P."/>
            <person name="Lander E.S."/>
            <person name="Weissenbach J."/>
            <person name="Roest Crollius H."/>
        </authorList>
    </citation>
    <scope>NUCLEOTIDE SEQUENCE [LARGE SCALE GENOMIC DNA]</scope>
</reference>
<reference evidence="10" key="3">
    <citation type="submission" date="2025-05" db="UniProtKB">
        <authorList>
            <consortium name="Ensembl"/>
        </authorList>
    </citation>
    <scope>IDENTIFICATION</scope>
</reference>
<dbReference type="SUPFAM" id="SSF51735">
    <property type="entry name" value="NAD(P)-binding Rossmann-fold domains"/>
    <property type="match status" value="1"/>
</dbReference>
<dbReference type="AlphaFoldDB" id="Q4REN9"/>
<proteinExistence type="inferred from homology"/>
<evidence type="ECO:0000313" key="10">
    <source>
        <dbReference type="Ensembl" id="ENSTNIP00000022468.1"/>
    </source>
</evidence>
<evidence type="ECO:0000256" key="2">
    <source>
        <dbReference type="ARBA" id="ARBA00011981"/>
    </source>
</evidence>
<dbReference type="InterPro" id="IPR041694">
    <property type="entry name" value="ADH_N_2"/>
</dbReference>
<dbReference type="PANTHER" id="PTHR43205:SF5">
    <property type="entry name" value="PROSTAGLANDIN REDUCTASE 2"/>
    <property type="match status" value="1"/>
</dbReference>
<dbReference type="GO" id="GO:0006693">
    <property type="term" value="P:prostaglandin metabolic process"/>
    <property type="evidence" value="ECO:0007669"/>
    <property type="project" value="TreeGrafter"/>
</dbReference>
<comment type="catalytic activity">
    <reaction evidence="7">
        <text>13,14-dihydro-15-oxo-prostaglandin E1 + NADP(+) = 15-oxoprostaglandin E1 + NADPH + H(+)</text>
        <dbReference type="Rhea" id="RHEA:50584"/>
        <dbReference type="ChEBI" id="CHEBI:15378"/>
        <dbReference type="ChEBI" id="CHEBI:57401"/>
        <dbReference type="ChEBI" id="CHEBI:57783"/>
        <dbReference type="ChEBI" id="CHEBI:58349"/>
        <dbReference type="ChEBI" id="CHEBI:133408"/>
    </reaction>
    <physiologicalReaction direction="right-to-left" evidence="7">
        <dbReference type="Rhea" id="RHEA:50586"/>
    </physiologicalReaction>
</comment>
<keyword evidence="3" id="KW-0560">Oxidoreductase</keyword>
<dbReference type="Gene3D" id="3.40.50.720">
    <property type="entry name" value="NAD(P)-binding Rossmann-like Domain"/>
    <property type="match status" value="1"/>
</dbReference>
<dbReference type="STRING" id="99883.ENSTNIP00000022468"/>
<evidence type="ECO:0000256" key="5">
    <source>
        <dbReference type="ARBA" id="ARBA00047878"/>
    </source>
</evidence>
<feature type="domain" description="Enoyl reductase (ER)" evidence="8">
    <location>
        <begin position="17"/>
        <end position="355"/>
    </location>
</feature>
<protein>
    <recommendedName>
        <fullName evidence="4">15-oxoprostaglandin 13-reductase</fullName>
        <ecNumber evidence="2">1.3.1.48</ecNumber>
    </recommendedName>
    <alternativeName>
        <fullName evidence="4">15-oxoprostaglandin 13-reductase</fullName>
    </alternativeName>
</protein>
<dbReference type="Proteomes" id="UP000007303">
    <property type="component" value="Unassembled WGS sequence"/>
</dbReference>
<dbReference type="OrthoDB" id="809632at2759"/>
<dbReference type="InterPro" id="IPR036291">
    <property type="entry name" value="NAD(P)-bd_dom_sf"/>
</dbReference>
<dbReference type="SMART" id="SM00829">
    <property type="entry name" value="PKS_ER"/>
    <property type="match status" value="1"/>
</dbReference>
<evidence type="ECO:0000313" key="11">
    <source>
        <dbReference type="Proteomes" id="UP000007303"/>
    </source>
</evidence>
<dbReference type="InterPro" id="IPR045010">
    <property type="entry name" value="MDR_fam"/>
</dbReference>
<reference evidence="9" key="2">
    <citation type="submission" date="2004-02" db="EMBL/GenBank/DDBJ databases">
        <authorList>
            <consortium name="Genoscope"/>
            <consortium name="Whitehead Institute Centre for Genome Research"/>
        </authorList>
    </citation>
    <scope>NUCLEOTIDE SEQUENCE</scope>
</reference>
<dbReference type="Pfam" id="PF16884">
    <property type="entry name" value="ADH_N_2"/>
    <property type="match status" value="1"/>
</dbReference>
<dbReference type="Ensembl" id="ENSTNIT00000022707.1">
    <property type="protein sequence ID" value="ENSTNIP00000022468.1"/>
    <property type="gene ID" value="ENSTNIG00000019267.1"/>
</dbReference>
<dbReference type="OMA" id="TGITAYW"/>
<evidence type="ECO:0000256" key="6">
    <source>
        <dbReference type="ARBA" id="ARBA00048290"/>
    </source>
</evidence>
<evidence type="ECO:0000256" key="3">
    <source>
        <dbReference type="ARBA" id="ARBA00023002"/>
    </source>
</evidence>
<dbReference type="EC" id="1.3.1.48" evidence="2"/>
<evidence type="ECO:0000313" key="9">
    <source>
        <dbReference type="EMBL" id="CAG13143.1"/>
    </source>
</evidence>
<evidence type="ECO:0000256" key="4">
    <source>
        <dbReference type="ARBA" id="ARBA00033119"/>
    </source>
</evidence>
<evidence type="ECO:0000256" key="7">
    <source>
        <dbReference type="ARBA" id="ARBA00049070"/>
    </source>
</evidence>